<dbReference type="PANTHER" id="PTHR34047:SF10">
    <property type="entry name" value="GROUP II INTRON-ASSOCIATED OPEN READING FRAME"/>
    <property type="match status" value="1"/>
</dbReference>
<dbReference type="Pfam" id="PF00078">
    <property type="entry name" value="RVT_1"/>
    <property type="match status" value="1"/>
</dbReference>
<dbReference type="Pfam" id="PF08388">
    <property type="entry name" value="GIIM"/>
    <property type="match status" value="1"/>
</dbReference>
<name>A0A1X9PUC6_9RHOD</name>
<dbReference type="InterPro" id="IPR025960">
    <property type="entry name" value="RVT_N"/>
</dbReference>
<dbReference type="PANTHER" id="PTHR34047">
    <property type="entry name" value="NUCLEAR INTRON MATURASE 1, MITOCHONDRIAL-RELATED"/>
    <property type="match status" value="1"/>
</dbReference>
<geneLocation type="chloroplast" evidence="2"/>
<gene>
    <name evidence="2" type="primary">petB</name>
</gene>
<dbReference type="GO" id="GO:0003964">
    <property type="term" value="F:RNA-directed DNA polymerase activity"/>
    <property type="evidence" value="ECO:0007669"/>
    <property type="project" value="UniProtKB-KW"/>
</dbReference>
<evidence type="ECO:0000259" key="1">
    <source>
        <dbReference type="PROSITE" id="PS50878"/>
    </source>
</evidence>
<dbReference type="PROSITE" id="PS50878">
    <property type="entry name" value="RT_POL"/>
    <property type="match status" value="1"/>
</dbReference>
<dbReference type="InterPro" id="IPR013597">
    <property type="entry name" value="Mat_intron_G2"/>
</dbReference>
<keyword evidence="2" id="KW-0548">Nucleotidyltransferase</keyword>
<dbReference type="CDD" id="cd01651">
    <property type="entry name" value="RT_G2_intron"/>
    <property type="match status" value="1"/>
</dbReference>
<sequence>MTLVIKGTKYNSWADVNWAKVNGVINNLQRRIFVAKQQGRFRTLRKLQNLLLSSESNRLQAVRQICQVDSGKNTPRVDNKVFASPFERLQLVSLLGKTSLINWKPIPTKRIYISKRNGKLRLLKIPILADLALQEIVKCALEPEWEAVFEASSCGFRKFLCSNDAIRYIHDVCNSHTSKRWIVDADIKGFFENIPQEYLLGRLHSFPAQRLIKRWLQAGYLNKRLFHDSSVGTPQYGVISSLLANIAFHGMEEAIGISCNKFNSVKATHTLIRYGNDFIVACQTEQEARLVKSELNSWLKLRGLTLSTEKTRILHISDGFDFLGFNIKLYKSSSKDKLLIKPSKTSLVKFRYKLKTIWKKSLGSPLIKVVSRINPVIKRWSQYYKIGVSSKRFSSLDRYMWIRQYRYARRTHPKKSWDWIKSKYWSNFRPNTKNKDRLMFGCNETGAYMDKFSWASTKRHFIVKNTS</sequence>
<keyword evidence="2" id="KW-0808">Transferase</keyword>
<feature type="domain" description="Reverse transcriptase" evidence="1">
    <location>
        <begin position="94"/>
        <end position="327"/>
    </location>
</feature>
<accession>A0A1X9PUC6</accession>
<dbReference type="EMBL" id="KY709211">
    <property type="protein sequence ID" value="ARO91109.1"/>
    <property type="molecule type" value="Genomic_DNA"/>
</dbReference>
<dbReference type="AlphaFoldDB" id="A0A1X9PUC6"/>
<keyword evidence="2" id="KW-0695">RNA-directed DNA polymerase</keyword>
<dbReference type="SUPFAM" id="SSF56672">
    <property type="entry name" value="DNA/RNA polymerases"/>
    <property type="match status" value="1"/>
</dbReference>
<keyword evidence="2" id="KW-0150">Chloroplast</keyword>
<evidence type="ECO:0000313" key="2">
    <source>
        <dbReference type="EMBL" id="ARO91109.1"/>
    </source>
</evidence>
<dbReference type="Pfam" id="PF13655">
    <property type="entry name" value="RVT_N"/>
    <property type="match status" value="1"/>
</dbReference>
<reference evidence="2" key="1">
    <citation type="submission" date="2017-03" db="EMBL/GenBank/DDBJ databases">
        <title>The new red algal subphylum Proteorhodophytina comprises the largest and most divergent plastid genomes known.</title>
        <authorList>
            <person name="Munoz-Gomez S.A."/>
            <person name="Mejia-Franco F.G."/>
            <person name="Durnin K."/>
            <person name="Morgan C."/>
            <person name="Grisdale C.J."/>
            <person name="Archibald J.M."/>
            <person name="Slamovits C.H."/>
        </authorList>
    </citation>
    <scope>NUCLEOTIDE SEQUENCE</scope>
    <source>
        <strain evidence="2">UTEX LB2060</strain>
    </source>
</reference>
<proteinExistence type="predicted"/>
<organism evidence="2">
    <name type="scientific">Flintiella sanguinaria</name>
    <dbReference type="NCBI Taxonomy" id="101926"/>
    <lineage>
        <taxon>Eukaryota</taxon>
        <taxon>Rhodophyta</taxon>
        <taxon>Bangiophyceae</taxon>
        <taxon>Porphyridiales</taxon>
        <taxon>Porphyridiaceae</taxon>
        <taxon>Flintiella</taxon>
    </lineage>
</organism>
<dbReference type="InterPro" id="IPR051083">
    <property type="entry name" value="GrpII_Intron_Splice-Mob/Def"/>
</dbReference>
<dbReference type="InterPro" id="IPR000477">
    <property type="entry name" value="RT_dom"/>
</dbReference>
<keyword evidence="2" id="KW-0934">Plastid</keyword>
<dbReference type="InterPro" id="IPR043502">
    <property type="entry name" value="DNA/RNA_pol_sf"/>
</dbReference>
<protein>
    <submittedName>
        <fullName evidence="2">Putative reverse transcriptase/maturase</fullName>
    </submittedName>
</protein>